<evidence type="ECO:0000313" key="3">
    <source>
        <dbReference type="Proteomes" id="UP000018721"/>
    </source>
</evidence>
<proteinExistence type="predicted"/>
<dbReference type="OrthoDB" id="129136at2759"/>
<dbReference type="AlphaFoldDB" id="V9EID0"/>
<organism evidence="2 3">
    <name type="scientific">Phytophthora nicotianae P1569</name>
    <dbReference type="NCBI Taxonomy" id="1317065"/>
    <lineage>
        <taxon>Eukaryota</taxon>
        <taxon>Sar</taxon>
        <taxon>Stramenopiles</taxon>
        <taxon>Oomycota</taxon>
        <taxon>Peronosporomycetes</taxon>
        <taxon>Peronosporales</taxon>
        <taxon>Peronosporaceae</taxon>
        <taxon>Phytophthora</taxon>
    </lineage>
</organism>
<dbReference type="EMBL" id="ANIZ01002717">
    <property type="protein sequence ID" value="ETI38884.1"/>
    <property type="molecule type" value="Genomic_DNA"/>
</dbReference>
<dbReference type="HOGENOM" id="CLU_2031269_0_0_1"/>
<keyword evidence="3" id="KW-1185">Reference proteome</keyword>
<protein>
    <recommendedName>
        <fullName evidence="4">RxLR effector protein</fullName>
    </recommendedName>
</protein>
<dbReference type="Proteomes" id="UP000018721">
    <property type="component" value="Unassembled WGS sequence"/>
</dbReference>
<accession>V9EID0</accession>
<evidence type="ECO:0000313" key="2">
    <source>
        <dbReference type="EMBL" id="ETI38884.1"/>
    </source>
</evidence>
<reference evidence="2 3" key="1">
    <citation type="submission" date="2013-11" db="EMBL/GenBank/DDBJ databases">
        <title>The Genome Sequence of Phytophthora parasitica P1569.</title>
        <authorList>
            <consortium name="The Broad Institute Genomics Platform"/>
            <person name="Russ C."/>
            <person name="Tyler B."/>
            <person name="Panabieres F."/>
            <person name="Shan W."/>
            <person name="Tripathy S."/>
            <person name="Grunwald N."/>
            <person name="Machado M."/>
            <person name="Johnson C.S."/>
            <person name="Arredondo F."/>
            <person name="Hong C."/>
            <person name="Coffey M."/>
            <person name="Young S.K."/>
            <person name="Zeng Q."/>
            <person name="Gargeya S."/>
            <person name="Fitzgerald M."/>
            <person name="Abouelleil A."/>
            <person name="Alvarado L."/>
            <person name="Chapman S.B."/>
            <person name="Gainer-Dewar J."/>
            <person name="Goldberg J."/>
            <person name="Griggs A."/>
            <person name="Gujja S."/>
            <person name="Hansen M."/>
            <person name="Howarth C."/>
            <person name="Imamovic A."/>
            <person name="Ireland A."/>
            <person name="Larimer J."/>
            <person name="McCowan C."/>
            <person name="Murphy C."/>
            <person name="Pearson M."/>
            <person name="Poon T.W."/>
            <person name="Priest M."/>
            <person name="Roberts A."/>
            <person name="Saif S."/>
            <person name="Shea T."/>
            <person name="Sykes S."/>
            <person name="Wortman J."/>
            <person name="Nusbaum C."/>
            <person name="Birren B."/>
        </authorList>
    </citation>
    <scope>NUCLEOTIDE SEQUENCE [LARGE SCALE GENOMIC DNA]</scope>
    <source>
        <strain evidence="2 3">P1569</strain>
    </source>
</reference>
<evidence type="ECO:0000256" key="1">
    <source>
        <dbReference type="SAM" id="MobiDB-lite"/>
    </source>
</evidence>
<feature type="region of interest" description="Disordered" evidence="1">
    <location>
        <begin position="51"/>
        <end position="77"/>
    </location>
</feature>
<comment type="caution">
    <text evidence="2">The sequence shown here is derived from an EMBL/GenBank/DDBJ whole genome shotgun (WGS) entry which is preliminary data.</text>
</comment>
<sequence length="122" mass="13612">MMKSESFKHTMFGNWDGFTVGHIRTKLKDKYPELLLDYLNVYKKGGDEVVRHAKNPNKSSRKEIESSPTDDINDFQGPIEGIDEFVRELEAGNVRTVGGGEITKERQGGEETAESVGVAHAN</sequence>
<evidence type="ECO:0008006" key="4">
    <source>
        <dbReference type="Google" id="ProtNLM"/>
    </source>
</evidence>
<dbReference type="eggNOG" id="ENOG502RGV3">
    <property type="taxonomic scope" value="Eukaryota"/>
</dbReference>
<name>V9EID0_PHYNI</name>
<feature type="region of interest" description="Disordered" evidence="1">
    <location>
        <begin position="96"/>
        <end position="122"/>
    </location>
</feature>
<gene>
    <name evidence="2" type="ORF">F443_15472</name>
</gene>